<evidence type="ECO:0000256" key="4">
    <source>
        <dbReference type="ARBA" id="ARBA00022980"/>
    </source>
</evidence>
<dbReference type="EMBL" id="AP024086">
    <property type="protein sequence ID" value="BCL59777.1"/>
    <property type="molecule type" value="Genomic_DNA"/>
</dbReference>
<keyword evidence="4 6" id="KW-0689">Ribosomal protein</keyword>
<comment type="similarity">
    <text evidence="1 6">Belongs to the universal ribosomal protein uL23 family.</text>
</comment>
<dbReference type="GO" id="GO:0003735">
    <property type="term" value="F:structural constituent of ribosome"/>
    <property type="evidence" value="ECO:0007669"/>
    <property type="project" value="InterPro"/>
</dbReference>
<evidence type="ECO:0000313" key="7">
    <source>
        <dbReference type="EMBL" id="BCL59777.1"/>
    </source>
</evidence>
<evidence type="ECO:0000256" key="3">
    <source>
        <dbReference type="ARBA" id="ARBA00022884"/>
    </source>
</evidence>
<evidence type="ECO:0000256" key="5">
    <source>
        <dbReference type="ARBA" id="ARBA00023274"/>
    </source>
</evidence>
<gene>
    <name evidence="6 7" type="primary">rplW</name>
    <name evidence="7" type="ORF">DGMP_04700</name>
</gene>
<comment type="function">
    <text evidence="6">One of the early assembly proteins it binds 23S rRNA. One of the proteins that surrounds the polypeptide exit tunnel on the outside of the ribosome. Forms the main docking site for trigger factor binding to the ribosome.</text>
</comment>
<comment type="subunit">
    <text evidence="6">Part of the 50S ribosomal subunit. Contacts protein L29, and trigger factor when it is bound to the ribosome.</text>
</comment>
<dbReference type="GO" id="GO:0006412">
    <property type="term" value="P:translation"/>
    <property type="evidence" value="ECO:0007669"/>
    <property type="project" value="UniProtKB-UniRule"/>
</dbReference>
<dbReference type="NCBIfam" id="NF004359">
    <property type="entry name" value="PRK05738.1-3"/>
    <property type="match status" value="1"/>
</dbReference>
<proteinExistence type="inferred from homology"/>
<evidence type="ECO:0000256" key="2">
    <source>
        <dbReference type="ARBA" id="ARBA00022730"/>
    </source>
</evidence>
<accession>A0A8D5FTU8</accession>
<name>A0A8D5FTU8_9BACT</name>
<dbReference type="AlphaFoldDB" id="A0A8D5FTU8"/>
<dbReference type="GO" id="GO:1990904">
    <property type="term" value="C:ribonucleoprotein complex"/>
    <property type="evidence" value="ECO:0007669"/>
    <property type="project" value="UniProtKB-KW"/>
</dbReference>
<evidence type="ECO:0000313" key="8">
    <source>
        <dbReference type="Proteomes" id="UP000826725"/>
    </source>
</evidence>
<keyword evidence="5 6" id="KW-0687">Ribonucleoprotein</keyword>
<evidence type="ECO:0000256" key="1">
    <source>
        <dbReference type="ARBA" id="ARBA00006700"/>
    </source>
</evidence>
<dbReference type="NCBIfam" id="NF004366">
    <property type="entry name" value="PRK05738.3-2"/>
    <property type="match status" value="1"/>
</dbReference>
<keyword evidence="8" id="KW-1185">Reference proteome</keyword>
<dbReference type="HAMAP" id="MF_01369_B">
    <property type="entry name" value="Ribosomal_uL23_B"/>
    <property type="match status" value="1"/>
</dbReference>
<keyword evidence="3 6" id="KW-0694">RNA-binding</keyword>
<reference evidence="7" key="1">
    <citation type="submission" date="2020-09" db="EMBL/GenBank/DDBJ databases">
        <title>Desulfogranum mesoprofundum gen. nov., sp. nov., a novel mesophilic, sulfate-reducing chemolithoautotroph isolated from a deep-sea hydrothermal vent chimney in the Suiyo Seamount.</title>
        <authorList>
            <person name="Hashimoto Y."/>
            <person name="Nakagawa S."/>
        </authorList>
    </citation>
    <scope>NUCLEOTIDE SEQUENCE</scope>
    <source>
        <strain evidence="7">KT2</strain>
    </source>
</reference>
<dbReference type="Proteomes" id="UP000826725">
    <property type="component" value="Chromosome"/>
</dbReference>
<organism evidence="7 8">
    <name type="scientific">Desulfomarina profundi</name>
    <dbReference type="NCBI Taxonomy" id="2772557"/>
    <lineage>
        <taxon>Bacteria</taxon>
        <taxon>Pseudomonadati</taxon>
        <taxon>Thermodesulfobacteriota</taxon>
        <taxon>Desulfobulbia</taxon>
        <taxon>Desulfobulbales</taxon>
        <taxon>Desulfobulbaceae</taxon>
        <taxon>Desulfomarina</taxon>
    </lineage>
</organism>
<dbReference type="RefSeq" id="WP_228855966.1">
    <property type="nucleotide sequence ID" value="NZ_AP024086.1"/>
</dbReference>
<dbReference type="GO" id="GO:0019843">
    <property type="term" value="F:rRNA binding"/>
    <property type="evidence" value="ECO:0007669"/>
    <property type="project" value="UniProtKB-UniRule"/>
</dbReference>
<dbReference type="KEGG" id="dbk:DGMP_04700"/>
<dbReference type="NCBIfam" id="NF004363">
    <property type="entry name" value="PRK05738.2-4"/>
    <property type="match status" value="1"/>
</dbReference>
<dbReference type="InterPro" id="IPR013025">
    <property type="entry name" value="Ribosomal_uL23-like"/>
</dbReference>
<keyword evidence="2 6" id="KW-0699">rRNA-binding</keyword>
<protein>
    <recommendedName>
        <fullName evidence="6">Large ribosomal subunit protein uL23</fullName>
    </recommendedName>
</protein>
<dbReference type="PANTHER" id="PTHR11620">
    <property type="entry name" value="60S RIBOSOMAL PROTEIN L23A"/>
    <property type="match status" value="1"/>
</dbReference>
<dbReference type="FunFam" id="3.30.70.330:FF:000001">
    <property type="entry name" value="50S ribosomal protein L23"/>
    <property type="match status" value="1"/>
</dbReference>
<sequence>MKNLYNVLKGPCLTEKASLLQEEEGQVVFNVHPKANKIEIKRAVELIFNVKVKDVRTANMHGKQKRVGKTIGFTSEWKKAYVTLSEGEINFVDEL</sequence>
<evidence type="ECO:0000256" key="6">
    <source>
        <dbReference type="HAMAP-Rule" id="MF_01369"/>
    </source>
</evidence>
<dbReference type="Pfam" id="PF00276">
    <property type="entry name" value="Ribosomal_L23"/>
    <property type="match status" value="1"/>
</dbReference>
<dbReference type="GO" id="GO:0005840">
    <property type="term" value="C:ribosome"/>
    <property type="evidence" value="ECO:0007669"/>
    <property type="project" value="UniProtKB-KW"/>
</dbReference>